<name>F0X9R8_GROCL</name>
<organism evidence="2">
    <name type="scientific">Grosmannia clavigera (strain kw1407 / UAMH 11150)</name>
    <name type="common">Blue stain fungus</name>
    <name type="synonym">Graphiocladiella clavigera</name>
    <dbReference type="NCBI Taxonomy" id="655863"/>
    <lineage>
        <taxon>Eukaryota</taxon>
        <taxon>Fungi</taxon>
        <taxon>Dikarya</taxon>
        <taxon>Ascomycota</taxon>
        <taxon>Pezizomycotina</taxon>
        <taxon>Sordariomycetes</taxon>
        <taxon>Sordariomycetidae</taxon>
        <taxon>Ophiostomatales</taxon>
        <taxon>Ophiostomataceae</taxon>
        <taxon>Leptographium</taxon>
    </lineage>
</organism>
<dbReference type="InParanoid" id="F0X9R8"/>
<reference evidence="1 2" key="1">
    <citation type="journal article" date="2011" name="Proc. Natl. Acad. Sci. U.S.A.">
        <title>Genome and transcriptome analyses of the mountain pine beetle-fungal symbiont Grosmannia clavigera, a lodgepole pine pathogen.</title>
        <authorList>
            <person name="DiGuistini S."/>
            <person name="Wang Y."/>
            <person name="Liao N.Y."/>
            <person name="Taylor G."/>
            <person name="Tanguay P."/>
            <person name="Feau N."/>
            <person name="Henrissat B."/>
            <person name="Chan S.K."/>
            <person name="Hesse-Orce U."/>
            <person name="Alamouti S.M."/>
            <person name="Tsui C.K.M."/>
            <person name="Docking R.T."/>
            <person name="Levasseur A."/>
            <person name="Haridas S."/>
            <person name="Robertson G."/>
            <person name="Birol I."/>
            <person name="Holt R.A."/>
            <person name="Marra M.A."/>
            <person name="Hamelin R.C."/>
            <person name="Hirst M."/>
            <person name="Jones S.J.M."/>
            <person name="Bohlmann J."/>
            <person name="Breuil C."/>
        </authorList>
    </citation>
    <scope>NUCLEOTIDE SEQUENCE [LARGE SCALE GENOMIC DNA]</scope>
    <source>
        <strain evidence="2">kw1407 / UAMH 11150</strain>
    </source>
</reference>
<keyword evidence="2" id="KW-1185">Reference proteome</keyword>
<dbReference type="AlphaFoldDB" id="F0X9R8"/>
<sequence>MAQICGGDGGDAGDVGYDGDGGYGHWGGGGGERKTGFQSGCAIQRRAVQGLASVLAGSCHASQGGRNCRKGGAVVLGDGNGMASVLGCQIDAKPGLDVEWRCVSAGSHPLRVAFENGPEHAADELFHLCRAKTCLLGKHVCFSHEFLEPDNEDVAATVTIVSFISIRLADPISFSTYPEILSRLDLDTSSPMLMICRPITPTTKGVSFSITAAGPAMEKMSWPEAATGLAPKTGEATNVAPFSPSRFAHFVLVSGWTVEVSTQILPAREAELARAWLTRSSRTWSLEIFYHAIRMRVSREKKGEWRIDSPW</sequence>
<dbReference type="Proteomes" id="UP000007796">
    <property type="component" value="Unassembled WGS sequence"/>
</dbReference>
<gene>
    <name evidence="1" type="ORF">CMQ_3440</name>
</gene>
<protein>
    <submittedName>
        <fullName evidence="1">Uncharacterized protein</fullName>
    </submittedName>
</protein>
<evidence type="ECO:0000313" key="2">
    <source>
        <dbReference type="Proteomes" id="UP000007796"/>
    </source>
</evidence>
<dbReference type="RefSeq" id="XP_014174853.1">
    <property type="nucleotide sequence ID" value="XM_014319378.1"/>
</dbReference>
<dbReference type="GeneID" id="25976541"/>
<proteinExistence type="predicted"/>
<dbReference type="HOGENOM" id="CLU_894445_0_0_1"/>
<accession>F0X9R8</accession>
<dbReference type="EMBL" id="GL629735">
    <property type="protein sequence ID" value="EFX05371.1"/>
    <property type="molecule type" value="Genomic_DNA"/>
</dbReference>
<evidence type="ECO:0000313" key="1">
    <source>
        <dbReference type="EMBL" id="EFX05371.1"/>
    </source>
</evidence>